<organism evidence="2 3">
    <name type="scientific">Candidatus Competibacter denitrificans Run_A_D11</name>
    <dbReference type="NCBI Taxonomy" id="1400863"/>
    <lineage>
        <taxon>Bacteria</taxon>
        <taxon>Pseudomonadati</taxon>
        <taxon>Pseudomonadota</taxon>
        <taxon>Gammaproteobacteria</taxon>
        <taxon>Candidatus Competibacteraceae</taxon>
        <taxon>Candidatus Competibacter</taxon>
    </lineage>
</organism>
<name>W6M9D8_9GAMM</name>
<keyword evidence="3" id="KW-1185">Reference proteome</keyword>
<dbReference type="EMBL" id="CBTJ020000113">
    <property type="protein sequence ID" value="CDI04611.1"/>
    <property type="molecule type" value="Genomic_DNA"/>
</dbReference>
<reference evidence="2" key="1">
    <citation type="submission" date="2013-07" db="EMBL/GenBank/DDBJ databases">
        <authorList>
            <person name="McIlroy S."/>
        </authorList>
    </citation>
    <scope>NUCLEOTIDE SEQUENCE [LARGE SCALE GENOMIC DNA]</scope>
    <source>
        <strain evidence="2">Run_A_D11</strain>
    </source>
</reference>
<gene>
    <name evidence="2" type="ORF">BN873_p10055</name>
</gene>
<proteinExistence type="predicted"/>
<comment type="caution">
    <text evidence="2">The sequence shown here is derived from an EMBL/GenBank/DDBJ whole genome shotgun (WGS) entry which is preliminary data.</text>
</comment>
<reference evidence="2" key="2">
    <citation type="submission" date="2014-03" db="EMBL/GenBank/DDBJ databases">
        <title>Candidatus Competibacter-lineage genomes retrieved from metagenomes reveal functional metabolic diversity.</title>
        <authorList>
            <person name="McIlroy S.J."/>
            <person name="Albertsen M."/>
            <person name="Andresen E.K."/>
            <person name="Saunders A.M."/>
            <person name="Kristiansen R."/>
            <person name="Stokholm-Bjerregaard M."/>
            <person name="Nielsen K.L."/>
            <person name="Nielsen P.H."/>
        </authorList>
    </citation>
    <scope>NUCLEOTIDE SEQUENCE</scope>
    <source>
        <strain evidence="2">Run_A_D11</strain>
    </source>
</reference>
<evidence type="ECO:0000313" key="2">
    <source>
        <dbReference type="EMBL" id="CDI04611.1"/>
    </source>
</evidence>
<accession>W6M9D8</accession>
<dbReference type="AlphaFoldDB" id="W6M9D8"/>
<dbReference type="Proteomes" id="UP000035760">
    <property type="component" value="Unassembled WGS sequence"/>
</dbReference>
<evidence type="ECO:0000256" key="1">
    <source>
        <dbReference type="SAM" id="MobiDB-lite"/>
    </source>
</evidence>
<evidence type="ECO:0000313" key="3">
    <source>
        <dbReference type="Proteomes" id="UP000035760"/>
    </source>
</evidence>
<sequence>MGYPIVIMVICYQTPHWNPHEISLPVIRGHALSDNWAGDGREQVRQRTRSSGLSKRALSDDSQR</sequence>
<protein>
    <submittedName>
        <fullName evidence="2">Uncharacterized protein</fullName>
    </submittedName>
</protein>
<feature type="region of interest" description="Disordered" evidence="1">
    <location>
        <begin position="38"/>
        <end position="64"/>
    </location>
</feature>